<protein>
    <recommendedName>
        <fullName evidence="3">DUF218 domain-containing protein</fullName>
    </recommendedName>
</protein>
<name>A0ABS8C0Y9_9ALTE</name>
<dbReference type="RefSeq" id="WP_226750081.1">
    <property type="nucleotide sequence ID" value="NZ_JAEINI020000002.1"/>
</dbReference>
<dbReference type="EMBL" id="JAEINI020000002">
    <property type="protein sequence ID" value="MCB5225987.1"/>
    <property type="molecule type" value="Genomic_DNA"/>
</dbReference>
<comment type="caution">
    <text evidence="1">The sequence shown here is derived from an EMBL/GenBank/DDBJ whole genome shotgun (WGS) entry which is preliminary data.</text>
</comment>
<proteinExistence type="predicted"/>
<gene>
    <name evidence="1" type="ORF">JAO78_004090</name>
</gene>
<evidence type="ECO:0000313" key="1">
    <source>
        <dbReference type="EMBL" id="MCB5225987.1"/>
    </source>
</evidence>
<evidence type="ECO:0008006" key="3">
    <source>
        <dbReference type="Google" id="ProtNLM"/>
    </source>
</evidence>
<organism evidence="1 2">
    <name type="scientific">Alishewanella maricola</name>
    <dbReference type="NCBI Taxonomy" id="2795740"/>
    <lineage>
        <taxon>Bacteria</taxon>
        <taxon>Pseudomonadati</taxon>
        <taxon>Pseudomonadota</taxon>
        <taxon>Gammaproteobacteria</taxon>
        <taxon>Alteromonadales</taxon>
        <taxon>Alteromonadaceae</taxon>
        <taxon>Alishewanella</taxon>
    </lineage>
</organism>
<accession>A0ABS8C0Y9</accession>
<sequence length="240" mass="26830">MKDLLEPLIYPHNMLLYGLLFACIAYRKKGLWCLLLFYYLIGNTFVANQVRQWYQQQAVVSASSVLGRTPDLFVMLGCGGSAEQIPACAAARIQQLNSEIALLPQAAPLAVVITTRYCEPYLAALQQMVTHGAIDCFDAGENTYQEFQALAKRLNPQHAIRFITSDFHSWRVRQLIKEYQLSASVGVVRSQTFRPVNCSLNCLLTVNLSNLDLYSKLMAEFASYAVYRVAGKEVTGVVSD</sequence>
<reference evidence="1 2" key="1">
    <citation type="submission" date="2021-10" db="EMBL/GenBank/DDBJ databases">
        <title>Alishewanella koreense sp. nov. isolated from seawater of southwestern coast in South Korea and the proposal for the reclassification of Rheinheimera perlucida and Rheinheimera tuosuensis as Arsukibacterium perlucida and Arsukibacterium tuosuensis.</title>
        <authorList>
            <person name="Kim K.H."/>
            <person name="Ruan W."/>
            <person name="Kim K.R."/>
            <person name="Baek J.H."/>
            <person name="Jeon C.O."/>
        </authorList>
    </citation>
    <scope>NUCLEOTIDE SEQUENCE [LARGE SCALE GENOMIC DNA]</scope>
    <source>
        <strain evidence="1 2">16-MA</strain>
    </source>
</reference>
<evidence type="ECO:0000313" key="2">
    <source>
        <dbReference type="Proteomes" id="UP000633814"/>
    </source>
</evidence>
<keyword evidence="2" id="KW-1185">Reference proteome</keyword>
<dbReference type="PROSITE" id="PS51257">
    <property type="entry name" value="PROKAR_LIPOPROTEIN"/>
    <property type="match status" value="1"/>
</dbReference>
<dbReference type="Proteomes" id="UP000633814">
    <property type="component" value="Unassembled WGS sequence"/>
</dbReference>